<sequence length="186" mass="19693">MAEKRVDDEVVEKMEKKEEGEEEPLIRAKEKPLEEVLPEPETTVKAEEATSTVQDCLSSTQVKTEAVDEDPLVIGTADQTDEAVVAPEAKLTNEQVVVPATMDQTESGPLLQTSHPASAPDRATQVELTQQDAAAASTEPSTAVQPTVQQSTEAEAPTTAPTSNDDSAQANAPKDRPIASALSDSS</sequence>
<proteinExistence type="predicted"/>
<feature type="compositionally biased region" description="Polar residues" evidence="1">
    <location>
        <begin position="102"/>
        <end position="116"/>
    </location>
</feature>
<protein>
    <submittedName>
        <fullName evidence="2">Uncharacterized protein</fullName>
    </submittedName>
</protein>
<dbReference type="Proteomes" id="UP000242770">
    <property type="component" value="Unassembled WGS sequence"/>
</dbReference>
<feature type="region of interest" description="Disordered" evidence="1">
    <location>
        <begin position="95"/>
        <end position="186"/>
    </location>
</feature>
<feature type="compositionally biased region" description="Polar residues" evidence="1">
    <location>
        <begin position="126"/>
        <end position="151"/>
    </location>
</feature>
<reference evidence="3" key="1">
    <citation type="submission" date="2014-06" db="EMBL/GenBank/DDBJ databases">
        <authorList>
            <person name="Berkman P.J."/>
        </authorList>
    </citation>
    <scope>NUCLEOTIDE SEQUENCE [LARGE SCALE GENOMIC DNA]</scope>
</reference>
<evidence type="ECO:0000313" key="2">
    <source>
        <dbReference type="EMBL" id="CDW98748.1"/>
    </source>
</evidence>
<feature type="compositionally biased region" description="Low complexity" evidence="1">
    <location>
        <begin position="152"/>
        <end position="162"/>
    </location>
</feature>
<name>A0A0F7SCV0_9BASI</name>
<feature type="region of interest" description="Disordered" evidence="1">
    <location>
        <begin position="1"/>
        <end position="25"/>
    </location>
</feature>
<accession>A0A0F7SCV0</accession>
<gene>
    <name evidence="2" type="primary">SSCI61560.1</name>
</gene>
<dbReference type="AlphaFoldDB" id="A0A0F7SCV0"/>
<evidence type="ECO:0000256" key="1">
    <source>
        <dbReference type="SAM" id="MobiDB-lite"/>
    </source>
</evidence>
<evidence type="ECO:0000313" key="3">
    <source>
        <dbReference type="Proteomes" id="UP000242770"/>
    </source>
</evidence>
<keyword evidence="3" id="KW-1185">Reference proteome</keyword>
<organism evidence="2 3">
    <name type="scientific">Sporisorium scitamineum</name>
    <dbReference type="NCBI Taxonomy" id="49012"/>
    <lineage>
        <taxon>Eukaryota</taxon>
        <taxon>Fungi</taxon>
        <taxon>Dikarya</taxon>
        <taxon>Basidiomycota</taxon>
        <taxon>Ustilaginomycotina</taxon>
        <taxon>Ustilaginomycetes</taxon>
        <taxon>Ustilaginales</taxon>
        <taxon>Ustilaginaceae</taxon>
        <taxon>Sporisorium</taxon>
    </lineage>
</organism>
<dbReference type="EMBL" id="CCFA01003656">
    <property type="protein sequence ID" value="CDW98748.1"/>
    <property type="molecule type" value="Genomic_DNA"/>
</dbReference>